<dbReference type="RefSeq" id="WP_157623624.1">
    <property type="nucleotide sequence ID" value="NZ_JBHEZZ010000001.1"/>
</dbReference>
<dbReference type="PANTHER" id="PTHR34293:SF1">
    <property type="entry name" value="HTH-TYPE TRANSCRIPTIONAL REGULATOR TRMBL2"/>
    <property type="match status" value="1"/>
</dbReference>
<name>A0ABV6UF13_9ACTN</name>
<proteinExistence type="predicted"/>
<accession>A0ABV6UF13</accession>
<keyword evidence="2" id="KW-1185">Reference proteome</keyword>
<dbReference type="EMBL" id="JBHEZZ010000001">
    <property type="protein sequence ID" value="MFC1400047.1"/>
    <property type="molecule type" value="Genomic_DNA"/>
</dbReference>
<dbReference type="InterPro" id="IPR016032">
    <property type="entry name" value="Sig_transdc_resp-reg_C-effctor"/>
</dbReference>
<comment type="caution">
    <text evidence="1">The sequence shown here is derived from an EMBL/GenBank/DDBJ whole genome shotgun (WGS) entry which is preliminary data.</text>
</comment>
<dbReference type="PANTHER" id="PTHR34293">
    <property type="entry name" value="HTH-TYPE TRANSCRIPTIONAL REGULATOR TRMBL2"/>
    <property type="match status" value="1"/>
</dbReference>
<dbReference type="InterPro" id="IPR051797">
    <property type="entry name" value="TrmB-like"/>
</dbReference>
<reference evidence="1 2" key="1">
    <citation type="submission" date="2024-09" db="EMBL/GenBank/DDBJ databases">
        <authorList>
            <person name="Lee S.D."/>
        </authorList>
    </citation>
    <scope>NUCLEOTIDE SEQUENCE [LARGE SCALE GENOMIC DNA]</scope>
    <source>
        <strain evidence="1 2">N1-5</strain>
    </source>
</reference>
<protein>
    <recommendedName>
        <fullName evidence="3">HTH luxR-type domain-containing protein</fullName>
    </recommendedName>
</protein>
<evidence type="ECO:0000313" key="1">
    <source>
        <dbReference type="EMBL" id="MFC1400047.1"/>
    </source>
</evidence>
<organism evidence="1 2">
    <name type="scientific">Streptacidiphilus cavernicola</name>
    <dbReference type="NCBI Taxonomy" id="3342716"/>
    <lineage>
        <taxon>Bacteria</taxon>
        <taxon>Bacillati</taxon>
        <taxon>Actinomycetota</taxon>
        <taxon>Actinomycetes</taxon>
        <taxon>Kitasatosporales</taxon>
        <taxon>Streptomycetaceae</taxon>
        <taxon>Streptacidiphilus</taxon>
    </lineage>
</organism>
<dbReference type="InterPro" id="IPR036388">
    <property type="entry name" value="WH-like_DNA-bd_sf"/>
</dbReference>
<gene>
    <name evidence="1" type="ORF">ACEZDJ_01945</name>
</gene>
<evidence type="ECO:0000313" key="2">
    <source>
        <dbReference type="Proteomes" id="UP001592528"/>
    </source>
</evidence>
<evidence type="ECO:0008006" key="3">
    <source>
        <dbReference type="Google" id="ProtNLM"/>
    </source>
</evidence>
<dbReference type="Proteomes" id="UP001592528">
    <property type="component" value="Unassembled WGS sequence"/>
</dbReference>
<dbReference type="Gene3D" id="1.10.10.10">
    <property type="entry name" value="Winged helix-like DNA-binding domain superfamily/Winged helix DNA-binding domain"/>
    <property type="match status" value="1"/>
</dbReference>
<sequence length="319" mass="35738">MERRDLTPQEEAVYRLVLEQGQIPAVEVKQQPGGEDALAHLMEFGLLAIDPVFPDIVAAVDPSLAAARQSSRVLEEIVRDLVWVSRLPQATSALAQQYWRAQKSQSGVIEVVTGLQVIGQRLGLLLESSRRRMLTIHPEPRRPETALESVLGRDLDVIQRGVDVRSIYLSPVRRQVAVRAYMEAVTAAGAGIRTLPKLPLRQFIIDDTAIVPHQGDSNAAVFIQDPSTVNAMVEFFELLWSLGEDFPGQMSREEQIGETLLTVIRMLVDGKSTRQISRELKLSERMVTRLRAEINDEYGTDSAIRLGWLLRERFPDGIK</sequence>
<dbReference type="SUPFAM" id="SSF46894">
    <property type="entry name" value="C-terminal effector domain of the bipartite response regulators"/>
    <property type="match status" value="1"/>
</dbReference>